<protein>
    <submittedName>
        <fullName evidence="2">Uncharacterized protein</fullName>
    </submittedName>
</protein>
<accession>A0A1A8YXZ8</accession>
<feature type="region of interest" description="Disordered" evidence="1">
    <location>
        <begin position="22"/>
        <end position="45"/>
    </location>
</feature>
<evidence type="ECO:0000256" key="1">
    <source>
        <dbReference type="SAM" id="MobiDB-lite"/>
    </source>
</evidence>
<evidence type="ECO:0000313" key="3">
    <source>
        <dbReference type="EMBL" id="SBT37039.1"/>
    </source>
</evidence>
<sequence length="83" mass="9733">MCHCFNDKERCSCIKQGSQVRLPNSEDGKRVKETKQDHQSKNYVPESSTCEPVKLVQMYYLQGNNLKGEKWIDTKRNELPKKE</sequence>
<evidence type="ECO:0000313" key="5">
    <source>
        <dbReference type="Proteomes" id="UP000078555"/>
    </source>
</evidence>
<dbReference type="Proteomes" id="UP000078550">
    <property type="component" value="Unassembled WGS sequence"/>
</dbReference>
<name>A0A1A8YXZ8_PLAOA</name>
<organism evidence="2 5">
    <name type="scientific">Plasmodium ovale wallikeri</name>
    <dbReference type="NCBI Taxonomy" id="864142"/>
    <lineage>
        <taxon>Eukaryota</taxon>
        <taxon>Sar</taxon>
        <taxon>Alveolata</taxon>
        <taxon>Apicomplexa</taxon>
        <taxon>Aconoidasida</taxon>
        <taxon>Haemosporida</taxon>
        <taxon>Plasmodiidae</taxon>
        <taxon>Plasmodium</taxon>
        <taxon>Plasmodium (Plasmodium)</taxon>
    </lineage>
</organism>
<reference evidence="2" key="2">
    <citation type="submission" date="2016-05" db="EMBL/GenBank/DDBJ databases">
        <authorList>
            <person name="Lavstsen T."/>
            <person name="Jespersen J.S."/>
        </authorList>
    </citation>
    <scope>NUCLEOTIDE SEQUENCE [LARGE SCALE GENOMIC DNA]</scope>
</reference>
<evidence type="ECO:0000313" key="4">
    <source>
        <dbReference type="Proteomes" id="UP000078550"/>
    </source>
</evidence>
<dbReference type="AlphaFoldDB" id="A0A1A8YXZ8"/>
<dbReference type="EMBL" id="FLRD01000098">
    <property type="protein sequence ID" value="SBT36590.1"/>
    <property type="molecule type" value="Genomic_DNA"/>
</dbReference>
<dbReference type="EMBL" id="FLRE01000127">
    <property type="protein sequence ID" value="SBT37039.1"/>
    <property type="molecule type" value="Genomic_DNA"/>
</dbReference>
<evidence type="ECO:0000313" key="2">
    <source>
        <dbReference type="EMBL" id="SBT36590.1"/>
    </source>
</evidence>
<dbReference type="Proteomes" id="UP000078555">
    <property type="component" value="Unassembled WGS sequence"/>
</dbReference>
<reference evidence="4 5" key="1">
    <citation type="submission" date="2016-05" db="EMBL/GenBank/DDBJ databases">
        <authorList>
            <person name="Naeem Raeece"/>
        </authorList>
    </citation>
    <scope>NUCLEOTIDE SEQUENCE [LARGE SCALE GENOMIC DNA]</scope>
</reference>
<keyword evidence="5" id="KW-1185">Reference proteome</keyword>
<proteinExistence type="predicted"/>
<gene>
    <name evidence="2" type="ORF">POVWA1_033280</name>
    <name evidence="3" type="ORF">POVWA2_032900</name>
</gene>
<feature type="compositionally biased region" description="Basic and acidic residues" evidence="1">
    <location>
        <begin position="24"/>
        <end position="40"/>
    </location>
</feature>